<dbReference type="EMBL" id="BAUT01000013">
    <property type="protein sequence ID" value="GAE25708.1"/>
    <property type="molecule type" value="Genomic_DNA"/>
</dbReference>
<dbReference type="InterPro" id="IPR029044">
    <property type="entry name" value="Nucleotide-diphossugar_trans"/>
</dbReference>
<comment type="domain">
    <text evidence="8">The N-terminal domain determines nucleotide recognition and specific binding, while the C-terminal domain determines the specific binding to the target protein.</text>
</comment>
<dbReference type="CDD" id="cd02503">
    <property type="entry name" value="MobA"/>
    <property type="match status" value="1"/>
</dbReference>
<keyword evidence="7 8" id="KW-0501">Molybdenum cofactor biosynthesis</keyword>
<evidence type="ECO:0000256" key="5">
    <source>
        <dbReference type="ARBA" id="ARBA00022842"/>
    </source>
</evidence>
<dbReference type="GO" id="GO:0046872">
    <property type="term" value="F:metal ion binding"/>
    <property type="evidence" value="ECO:0007669"/>
    <property type="project" value="UniProtKB-KW"/>
</dbReference>
<comment type="similarity">
    <text evidence="8">Belongs to the MobA family.</text>
</comment>
<dbReference type="Proteomes" id="UP000018890">
    <property type="component" value="Unassembled WGS sequence"/>
</dbReference>
<keyword evidence="3 8" id="KW-0479">Metal-binding</keyword>
<evidence type="ECO:0000313" key="11">
    <source>
        <dbReference type="Proteomes" id="UP000018890"/>
    </source>
</evidence>
<comment type="function">
    <text evidence="8">Transfers a GMP moiety from GTP to Mo-molybdopterin (Mo-MPT) cofactor (Moco or molybdenum cofactor) to form Mo-molybdopterin guanine dinucleotide (Mo-MGD) cofactor.</text>
</comment>
<feature type="binding site" evidence="8">
    <location>
        <position position="98"/>
    </location>
    <ligand>
        <name>Mg(2+)</name>
        <dbReference type="ChEBI" id="CHEBI:18420"/>
    </ligand>
</feature>
<protein>
    <recommendedName>
        <fullName evidence="8">Probable molybdenum cofactor guanylyltransferase</fullName>
        <shortName evidence="8">MoCo guanylyltransferase</shortName>
        <ecNumber evidence="8">2.7.7.77</ecNumber>
    </recommendedName>
    <alternativeName>
        <fullName evidence="8">GTP:molybdopterin guanylyltransferase</fullName>
    </alternativeName>
    <alternativeName>
        <fullName evidence="8">Mo-MPT guanylyltransferase</fullName>
    </alternativeName>
    <alternativeName>
        <fullName evidence="8">Molybdopterin guanylyltransferase</fullName>
    </alternativeName>
    <alternativeName>
        <fullName evidence="8">Molybdopterin-guanine dinucleotide synthase</fullName>
        <shortName evidence="8">MGD synthase</shortName>
    </alternativeName>
</protein>
<evidence type="ECO:0000256" key="4">
    <source>
        <dbReference type="ARBA" id="ARBA00022741"/>
    </source>
</evidence>
<evidence type="ECO:0000256" key="2">
    <source>
        <dbReference type="ARBA" id="ARBA00022679"/>
    </source>
</evidence>
<evidence type="ECO:0000259" key="9">
    <source>
        <dbReference type="Pfam" id="PF12804"/>
    </source>
</evidence>
<feature type="binding site" evidence="8">
    <location>
        <position position="98"/>
    </location>
    <ligand>
        <name>GTP</name>
        <dbReference type="ChEBI" id="CHEBI:37565"/>
    </ligand>
</feature>
<evidence type="ECO:0000256" key="3">
    <source>
        <dbReference type="ARBA" id="ARBA00022723"/>
    </source>
</evidence>
<evidence type="ECO:0000256" key="8">
    <source>
        <dbReference type="HAMAP-Rule" id="MF_00316"/>
    </source>
</evidence>
<comment type="caution">
    <text evidence="10">The sequence shown here is derived from an EMBL/GenBank/DDBJ whole genome shotgun (WGS) entry which is preliminary data.</text>
</comment>
<dbReference type="InterPro" id="IPR025877">
    <property type="entry name" value="MobA-like_NTP_Trfase"/>
</dbReference>
<dbReference type="AlphaFoldDB" id="W4Q1U1"/>
<keyword evidence="2 8" id="KW-0808">Transferase</keyword>
<feature type="domain" description="MobA-like NTP transferase" evidence="9">
    <location>
        <begin position="5"/>
        <end position="163"/>
    </location>
</feature>
<dbReference type="EC" id="2.7.7.77" evidence="8"/>
<comment type="catalytic activity">
    <reaction evidence="8">
        <text>Mo-molybdopterin + GTP + H(+) = Mo-molybdopterin guanine dinucleotide + diphosphate</text>
        <dbReference type="Rhea" id="RHEA:34243"/>
        <dbReference type="ChEBI" id="CHEBI:15378"/>
        <dbReference type="ChEBI" id="CHEBI:33019"/>
        <dbReference type="ChEBI" id="CHEBI:37565"/>
        <dbReference type="ChEBI" id="CHEBI:71302"/>
        <dbReference type="ChEBI" id="CHEBI:71310"/>
        <dbReference type="EC" id="2.7.7.77"/>
    </reaction>
</comment>
<dbReference type="SUPFAM" id="SSF53448">
    <property type="entry name" value="Nucleotide-diphospho-sugar transferases"/>
    <property type="match status" value="1"/>
</dbReference>
<accession>W4Q1U1</accession>
<dbReference type="PANTHER" id="PTHR19136">
    <property type="entry name" value="MOLYBDENUM COFACTOR GUANYLYLTRANSFERASE"/>
    <property type="match status" value="1"/>
</dbReference>
<dbReference type="PANTHER" id="PTHR19136:SF81">
    <property type="entry name" value="MOLYBDENUM COFACTOR GUANYLYLTRANSFERASE"/>
    <property type="match status" value="1"/>
</dbReference>
<keyword evidence="11" id="KW-1185">Reference proteome</keyword>
<gene>
    <name evidence="8" type="primary">mobA</name>
    <name evidence="10" type="ORF">JCM9140_1716</name>
</gene>
<comment type="cofactor">
    <cofactor evidence="8">
        <name>Mg(2+)</name>
        <dbReference type="ChEBI" id="CHEBI:18420"/>
    </cofactor>
</comment>
<reference evidence="10" key="1">
    <citation type="journal article" date="2014" name="Genome Announc.">
        <title>Draft Genome Sequences of Three Alkaliphilic Bacillus Strains, Bacillus wakoensis JCM 9140T, Bacillus akibai JCM 9157T, and Bacillus hemicellulosilyticus JCM 9152T.</title>
        <authorList>
            <person name="Yuki M."/>
            <person name="Oshima K."/>
            <person name="Suda W."/>
            <person name="Oshida Y."/>
            <person name="Kitamura K."/>
            <person name="Iida T."/>
            <person name="Hattori M."/>
            <person name="Ohkuma M."/>
        </authorList>
    </citation>
    <scope>NUCLEOTIDE SEQUENCE [LARGE SCALE GENOMIC DNA]</scope>
    <source>
        <strain evidence="10">JCM 9140</strain>
    </source>
</reference>
<comment type="caution">
    <text evidence="8">Lacks conserved residue(s) required for the propagation of feature annotation.</text>
</comment>
<feature type="binding site" evidence="8">
    <location>
        <position position="20"/>
    </location>
    <ligand>
        <name>GTP</name>
        <dbReference type="ChEBI" id="CHEBI:37565"/>
    </ligand>
</feature>
<evidence type="ECO:0000256" key="7">
    <source>
        <dbReference type="ARBA" id="ARBA00023150"/>
    </source>
</evidence>
<dbReference type="GO" id="GO:0061603">
    <property type="term" value="F:molybdenum cofactor guanylyltransferase activity"/>
    <property type="evidence" value="ECO:0007669"/>
    <property type="project" value="UniProtKB-EC"/>
</dbReference>
<keyword evidence="1 8" id="KW-0963">Cytoplasm</keyword>
<comment type="subcellular location">
    <subcellularLocation>
        <location evidence="8">Cytoplasm</location>
    </subcellularLocation>
</comment>
<keyword evidence="6 8" id="KW-0342">GTP-binding</keyword>
<evidence type="ECO:0000256" key="6">
    <source>
        <dbReference type="ARBA" id="ARBA00023134"/>
    </source>
</evidence>
<proteinExistence type="inferred from homology"/>
<organism evidence="10 11">
    <name type="scientific">Halalkalibacter wakoensis JCM 9140</name>
    <dbReference type="NCBI Taxonomy" id="1236970"/>
    <lineage>
        <taxon>Bacteria</taxon>
        <taxon>Bacillati</taxon>
        <taxon>Bacillota</taxon>
        <taxon>Bacilli</taxon>
        <taxon>Bacillales</taxon>
        <taxon>Bacillaceae</taxon>
        <taxon>Halalkalibacter</taxon>
    </lineage>
</organism>
<dbReference type="Pfam" id="PF12804">
    <property type="entry name" value="NTP_transf_3"/>
    <property type="match status" value="1"/>
</dbReference>
<dbReference type="GO" id="GO:0005737">
    <property type="term" value="C:cytoplasm"/>
    <property type="evidence" value="ECO:0007669"/>
    <property type="project" value="UniProtKB-SubCell"/>
</dbReference>
<feature type="binding site" evidence="8">
    <location>
        <begin position="8"/>
        <end position="10"/>
    </location>
    <ligand>
        <name>GTP</name>
        <dbReference type="ChEBI" id="CHEBI:37565"/>
    </ligand>
</feature>
<dbReference type="STRING" id="1236970.JCM9140_1716"/>
<dbReference type="HAMAP" id="MF_00316">
    <property type="entry name" value="MobA"/>
    <property type="match status" value="1"/>
</dbReference>
<dbReference type="OrthoDB" id="9788394at2"/>
<dbReference type="GO" id="GO:0006777">
    <property type="term" value="P:Mo-molybdopterin cofactor biosynthetic process"/>
    <property type="evidence" value="ECO:0007669"/>
    <property type="project" value="UniProtKB-KW"/>
</dbReference>
<keyword evidence="4 8" id="KW-0547">Nucleotide-binding</keyword>
<keyword evidence="5 8" id="KW-0460">Magnesium</keyword>
<name>W4Q1U1_9BACI</name>
<dbReference type="InterPro" id="IPR013482">
    <property type="entry name" value="Molybde_CF_guanTrfase"/>
</dbReference>
<evidence type="ECO:0000256" key="1">
    <source>
        <dbReference type="ARBA" id="ARBA00022490"/>
    </source>
</evidence>
<evidence type="ECO:0000313" key="10">
    <source>
        <dbReference type="EMBL" id="GAE25708.1"/>
    </source>
</evidence>
<dbReference type="Gene3D" id="3.90.550.10">
    <property type="entry name" value="Spore Coat Polysaccharide Biosynthesis Protein SpsA, Chain A"/>
    <property type="match status" value="1"/>
</dbReference>
<dbReference type="GO" id="GO:0005525">
    <property type="term" value="F:GTP binding"/>
    <property type="evidence" value="ECO:0007669"/>
    <property type="project" value="UniProtKB-UniRule"/>
</dbReference>
<sequence>MNIAGVVLAGGQSSRYGQPKMFEQHKGKAFYEHSVHALRASGVDSCYIVTNQLLADRFDRKMATVLIENQPHNGPLYALTFAMESIPNVDWYIVLAADLPFIEKAIIDQLTDEITKSSGHAAIIPITGEKEQPLLACYHRDCLPVARKLIANQRKSMRPLLQKVHTQYVHFPSNQKEFTNINYKSDWNHKTAQKERR</sequence>
<dbReference type="RefSeq" id="WP_034744512.1">
    <property type="nucleotide sequence ID" value="NZ_BAUT01000013.1"/>
</dbReference>